<evidence type="ECO:0000313" key="6">
    <source>
        <dbReference type="Proteomes" id="UP000039865"/>
    </source>
</evidence>
<dbReference type="EMBL" id="CCKQ01017664">
    <property type="protein sequence ID" value="CDW89565.1"/>
    <property type="molecule type" value="Genomic_DNA"/>
</dbReference>
<dbReference type="Proteomes" id="UP000039865">
    <property type="component" value="Unassembled WGS sequence"/>
</dbReference>
<dbReference type="GO" id="GO:0006979">
    <property type="term" value="P:response to oxidative stress"/>
    <property type="evidence" value="ECO:0007669"/>
    <property type="project" value="InterPro"/>
</dbReference>
<keyword evidence="2 4" id="KW-0575">Peroxidase</keyword>
<keyword evidence="3 4" id="KW-0560">Oxidoreductase</keyword>
<evidence type="ECO:0000256" key="4">
    <source>
        <dbReference type="RuleBase" id="RU000499"/>
    </source>
</evidence>
<dbReference type="OMA" id="SECNGIN"/>
<dbReference type="OrthoDB" id="446890at2759"/>
<reference evidence="5 6" key="1">
    <citation type="submission" date="2014-06" db="EMBL/GenBank/DDBJ databases">
        <authorList>
            <person name="Swart Estienne"/>
        </authorList>
    </citation>
    <scope>NUCLEOTIDE SEQUENCE [LARGE SCALE GENOMIC DNA]</scope>
    <source>
        <strain evidence="5 6">130c</strain>
    </source>
</reference>
<dbReference type="PANTHER" id="PTHR11592:SF78">
    <property type="entry name" value="GLUTATHIONE PEROXIDASE"/>
    <property type="match status" value="1"/>
</dbReference>
<dbReference type="GO" id="GO:0004601">
    <property type="term" value="F:peroxidase activity"/>
    <property type="evidence" value="ECO:0007669"/>
    <property type="project" value="UniProtKB-KW"/>
</dbReference>
<evidence type="ECO:0000256" key="1">
    <source>
        <dbReference type="ARBA" id="ARBA00006926"/>
    </source>
</evidence>
<dbReference type="InParanoid" id="A0A078B4W0"/>
<name>A0A078B4W0_STYLE</name>
<proteinExistence type="inferred from homology"/>
<dbReference type="PROSITE" id="PS51355">
    <property type="entry name" value="GLUTATHIONE_PEROXID_3"/>
    <property type="match status" value="1"/>
</dbReference>
<gene>
    <name evidence="5" type="primary">Contig8855.g9459</name>
    <name evidence="5" type="ORF">STYLEM_18698</name>
</gene>
<dbReference type="SUPFAM" id="SSF52833">
    <property type="entry name" value="Thioredoxin-like"/>
    <property type="match status" value="1"/>
</dbReference>
<dbReference type="Pfam" id="PF00255">
    <property type="entry name" value="GSHPx"/>
    <property type="match status" value="1"/>
</dbReference>
<evidence type="ECO:0000256" key="2">
    <source>
        <dbReference type="ARBA" id="ARBA00022559"/>
    </source>
</evidence>
<comment type="similarity">
    <text evidence="1 4">Belongs to the glutathione peroxidase family.</text>
</comment>
<sequence length="132" mass="15596">MSEKHYEQMVQMHNKYKEQGFEILAFPVNQFFSQEPGTNQQIKSLVRNFWEAEFPLLDKSECNGINTSEVFKFLRLNCAELNEPEKDQVKRIPWNFSKFLVNKEGQVVNYFEPVIEPINLTKTIENMLTEAD</sequence>
<dbReference type="PANTHER" id="PTHR11592">
    <property type="entry name" value="GLUTATHIONE PEROXIDASE"/>
    <property type="match status" value="1"/>
</dbReference>
<protein>
    <recommendedName>
        <fullName evidence="4">Glutathione peroxidase</fullName>
    </recommendedName>
</protein>
<dbReference type="Gene3D" id="3.40.30.10">
    <property type="entry name" value="Glutaredoxin"/>
    <property type="match status" value="1"/>
</dbReference>
<dbReference type="InterPro" id="IPR000889">
    <property type="entry name" value="Glutathione_peroxidase"/>
</dbReference>
<dbReference type="PIRSF" id="PIRSF000303">
    <property type="entry name" value="Glutathion_perox"/>
    <property type="match status" value="1"/>
</dbReference>
<keyword evidence="6" id="KW-1185">Reference proteome</keyword>
<organism evidence="5 6">
    <name type="scientific">Stylonychia lemnae</name>
    <name type="common">Ciliate</name>
    <dbReference type="NCBI Taxonomy" id="5949"/>
    <lineage>
        <taxon>Eukaryota</taxon>
        <taxon>Sar</taxon>
        <taxon>Alveolata</taxon>
        <taxon>Ciliophora</taxon>
        <taxon>Intramacronucleata</taxon>
        <taxon>Spirotrichea</taxon>
        <taxon>Stichotrichia</taxon>
        <taxon>Sporadotrichida</taxon>
        <taxon>Oxytrichidae</taxon>
        <taxon>Stylonychinae</taxon>
        <taxon>Stylonychia</taxon>
    </lineage>
</organism>
<dbReference type="PRINTS" id="PR01011">
    <property type="entry name" value="GLUTPROXDASE"/>
</dbReference>
<dbReference type="AlphaFoldDB" id="A0A078B4W0"/>
<evidence type="ECO:0000256" key="3">
    <source>
        <dbReference type="ARBA" id="ARBA00023002"/>
    </source>
</evidence>
<dbReference type="InterPro" id="IPR036249">
    <property type="entry name" value="Thioredoxin-like_sf"/>
</dbReference>
<evidence type="ECO:0000313" key="5">
    <source>
        <dbReference type="EMBL" id="CDW89565.1"/>
    </source>
</evidence>
<accession>A0A078B4W0</accession>